<feature type="domain" description="Penicillin-binding protein transpeptidase" evidence="4">
    <location>
        <begin position="244"/>
        <end position="544"/>
    </location>
</feature>
<evidence type="ECO:0000313" key="5">
    <source>
        <dbReference type="EMBL" id="SUY47354.1"/>
    </source>
</evidence>
<dbReference type="InterPro" id="IPR001460">
    <property type="entry name" value="PCN-bd_Tpept"/>
</dbReference>
<dbReference type="Proteomes" id="UP000254664">
    <property type="component" value="Unassembled WGS sequence"/>
</dbReference>
<dbReference type="PANTHER" id="PTHR30627">
    <property type="entry name" value="PEPTIDOGLYCAN D,D-TRANSPEPTIDASE"/>
    <property type="match status" value="1"/>
</dbReference>
<evidence type="ECO:0000313" key="6">
    <source>
        <dbReference type="Proteomes" id="UP000254664"/>
    </source>
</evidence>
<gene>
    <name evidence="5" type="primary">pbpA_2</name>
    <name evidence="5" type="ORF">NCTC9836_01684</name>
</gene>
<dbReference type="OrthoDB" id="2985542at2"/>
<dbReference type="Gene3D" id="3.40.710.10">
    <property type="entry name" value="DD-peptidase/beta-lactamase superfamily"/>
    <property type="match status" value="1"/>
</dbReference>
<organism evidence="5 6">
    <name type="scientific">Clostridium putrefaciens</name>
    <dbReference type="NCBI Taxonomy" id="99675"/>
    <lineage>
        <taxon>Bacteria</taxon>
        <taxon>Bacillati</taxon>
        <taxon>Bacillota</taxon>
        <taxon>Clostridia</taxon>
        <taxon>Eubacteriales</taxon>
        <taxon>Clostridiaceae</taxon>
        <taxon>Clostridium</taxon>
    </lineage>
</organism>
<feature type="region of interest" description="Disordered" evidence="3">
    <location>
        <begin position="468"/>
        <end position="489"/>
    </location>
</feature>
<dbReference type="SUPFAM" id="SSF56601">
    <property type="entry name" value="beta-lactamase/transpeptidase-like"/>
    <property type="match status" value="1"/>
</dbReference>
<sequence>MLKRIRTIKIILTLLFIILVARILQIQYFKGDELEVIANSQYRYTEKINELNFNVLDSKGNELMEYERKYMLAVDLITFKRNNNSTSVSSIYAFSYILKNYNQDYDLSKMLISTNSSKIYLKLDKDTYDKLKLLKDVKGIYMYVYDEVNRNEAWKIENMITNLKVNKDEIKKVNSLEYNIYENTKGNKTPTVTFEKRLDGSMQDGNYSIDDERINVRLTLDKDMQDSVRTILNQDKYKHYDQIGVTLVEADTGKIKVMAQRDEEKPNINLASTTENGYVPGSIFKLLIEEIAIDKGVFSTKSKFNCEFNEYSICKRAHGKLTLEEALLISCNNIFAQVGKKLGWDTIEEYAKKQGIFEKVINFSGNSEVTGDFALPKVYEDGPRFLAIGQNMRITPIQATNIISTIINDGIYIKPNILEGYIDNYNNIINQIPIEQKQVIKKETAKIMKDQMMKVVREEKGTGKNALVKGVETGGKTGTTTRMEPVKSKNEGKDFMEKHSDGWFAGYYKYKGKYYSLVVFVKDINEENQTGGGDAGPIFKEIVENFTK</sequence>
<keyword evidence="5" id="KW-0808">Transferase</keyword>
<name>A0A381J7U6_9CLOT</name>
<reference evidence="5 6" key="1">
    <citation type="submission" date="2018-06" db="EMBL/GenBank/DDBJ databases">
        <authorList>
            <consortium name="Pathogen Informatics"/>
            <person name="Doyle S."/>
        </authorList>
    </citation>
    <scope>NUCLEOTIDE SEQUENCE [LARGE SCALE GENOMIC DNA]</scope>
    <source>
        <strain evidence="5 6">NCTC9836</strain>
    </source>
</reference>
<proteinExistence type="predicted"/>
<evidence type="ECO:0000259" key="4">
    <source>
        <dbReference type="Pfam" id="PF00905"/>
    </source>
</evidence>
<evidence type="ECO:0000256" key="1">
    <source>
        <dbReference type="ARBA" id="ARBA00004370"/>
    </source>
</evidence>
<comment type="subcellular location">
    <subcellularLocation>
        <location evidence="1">Membrane</location>
    </subcellularLocation>
</comment>
<evidence type="ECO:0000256" key="3">
    <source>
        <dbReference type="SAM" id="MobiDB-lite"/>
    </source>
</evidence>
<dbReference type="InterPro" id="IPR050515">
    <property type="entry name" value="Beta-lactam/transpept"/>
</dbReference>
<dbReference type="PANTHER" id="PTHR30627:SF1">
    <property type="entry name" value="PEPTIDOGLYCAN D,D-TRANSPEPTIDASE FTSI"/>
    <property type="match status" value="1"/>
</dbReference>
<accession>A0A381J7U6</accession>
<dbReference type="GO" id="GO:0008658">
    <property type="term" value="F:penicillin binding"/>
    <property type="evidence" value="ECO:0007669"/>
    <property type="project" value="InterPro"/>
</dbReference>
<dbReference type="GO" id="GO:0071555">
    <property type="term" value="P:cell wall organization"/>
    <property type="evidence" value="ECO:0007669"/>
    <property type="project" value="TreeGrafter"/>
</dbReference>
<dbReference type="Pfam" id="PF00905">
    <property type="entry name" value="Transpeptidase"/>
    <property type="match status" value="1"/>
</dbReference>
<keyword evidence="2" id="KW-0472">Membrane</keyword>
<dbReference type="InterPro" id="IPR012338">
    <property type="entry name" value="Beta-lactam/transpept-like"/>
</dbReference>
<evidence type="ECO:0000256" key="2">
    <source>
        <dbReference type="ARBA" id="ARBA00023136"/>
    </source>
</evidence>
<keyword evidence="6" id="KW-1185">Reference proteome</keyword>
<protein>
    <submittedName>
        <fullName evidence="5">Peptidoglycan glycosyltransferase</fullName>
    </submittedName>
</protein>
<dbReference type="GO" id="GO:0016740">
    <property type="term" value="F:transferase activity"/>
    <property type="evidence" value="ECO:0007669"/>
    <property type="project" value="UniProtKB-KW"/>
</dbReference>
<dbReference type="AlphaFoldDB" id="A0A381J7U6"/>
<dbReference type="GO" id="GO:0005886">
    <property type="term" value="C:plasma membrane"/>
    <property type="evidence" value="ECO:0007669"/>
    <property type="project" value="TreeGrafter"/>
</dbReference>
<dbReference type="RefSeq" id="WP_115641322.1">
    <property type="nucleotide sequence ID" value="NZ_UFWZ01000001.1"/>
</dbReference>
<dbReference type="EMBL" id="UFWZ01000001">
    <property type="protein sequence ID" value="SUY47354.1"/>
    <property type="molecule type" value="Genomic_DNA"/>
</dbReference>